<evidence type="ECO:0000259" key="1">
    <source>
        <dbReference type="Pfam" id="PF01028"/>
    </source>
</evidence>
<gene>
    <name evidence="3" type="ORF">FA047_18165</name>
</gene>
<protein>
    <submittedName>
        <fullName evidence="3">DNA topoisomerase IB</fullName>
    </submittedName>
</protein>
<dbReference type="InterPro" id="IPR035447">
    <property type="entry name" value="DNA_topo_I_N_sf"/>
</dbReference>
<keyword evidence="3" id="KW-0413">Isomerase</keyword>
<dbReference type="Gene3D" id="1.10.132.120">
    <property type="match status" value="1"/>
</dbReference>
<evidence type="ECO:0000259" key="2">
    <source>
        <dbReference type="Pfam" id="PF21338"/>
    </source>
</evidence>
<comment type="caution">
    <text evidence="3">The sequence shown here is derived from an EMBL/GenBank/DDBJ whole genome shotgun (WGS) entry which is preliminary data.</text>
</comment>
<sequence>MVQTLEEIKSSGLSYVTDSQPGIYRNGKPGKFYYTDKDGKRTDDEAQLSRIKSLVLPPAWQKVWIAPKKNAYLQATGIDAAGRKQYRYHPEWTSRRSDSKYFRLLEFGKVLPKARKRIAKDLRRKEFDEQKVLAISMQVMLKTLIRVGNDAYKELYGSYGLTTLTNKHVKIEGNKLKLTFKGKKGVQQNVQLNDKTLAKLIRQCKEIPGQDLFQYYTEGNEHRPIDSGRINNYIREITGSDFTAKDFRTWGGTLEALRQLAICCSNDDQEKPKKKVIVEVLDCVAGKLGNTRAVCKSSYVYPLLLEAFENDQLAKYLKKVNKDHSESIKAVENDEKVLMQFLRAAQKK</sequence>
<dbReference type="SUPFAM" id="SSF55869">
    <property type="entry name" value="DNA topoisomerase I domain"/>
    <property type="match status" value="1"/>
</dbReference>
<dbReference type="PROSITE" id="PS52038">
    <property type="entry name" value="TOPO_IB_2"/>
    <property type="match status" value="1"/>
</dbReference>
<dbReference type="InterPro" id="IPR049331">
    <property type="entry name" value="Top1B_N_bact"/>
</dbReference>
<dbReference type="GO" id="GO:0003677">
    <property type="term" value="F:DNA binding"/>
    <property type="evidence" value="ECO:0007669"/>
    <property type="project" value="InterPro"/>
</dbReference>
<keyword evidence="4" id="KW-1185">Reference proteome</keyword>
<dbReference type="Pfam" id="PF01028">
    <property type="entry name" value="Topoisom_I"/>
    <property type="match status" value="1"/>
</dbReference>
<dbReference type="EMBL" id="SWBQ01000006">
    <property type="protein sequence ID" value="TKC03882.1"/>
    <property type="molecule type" value="Genomic_DNA"/>
</dbReference>
<dbReference type="Gene3D" id="3.90.15.10">
    <property type="entry name" value="Topoisomerase I, Chain A, domain 3"/>
    <property type="match status" value="1"/>
</dbReference>
<dbReference type="InterPro" id="IPR014711">
    <property type="entry name" value="TopoI_cat_a-hlx-sub_euk"/>
</dbReference>
<evidence type="ECO:0000313" key="3">
    <source>
        <dbReference type="EMBL" id="TKC03882.1"/>
    </source>
</evidence>
<organism evidence="3 4">
    <name type="scientific">Pedobacter frigoris</name>
    <dbReference type="NCBI Taxonomy" id="2571272"/>
    <lineage>
        <taxon>Bacteria</taxon>
        <taxon>Pseudomonadati</taxon>
        <taxon>Bacteroidota</taxon>
        <taxon>Sphingobacteriia</taxon>
        <taxon>Sphingobacteriales</taxon>
        <taxon>Sphingobacteriaceae</taxon>
        <taxon>Pedobacter</taxon>
    </lineage>
</organism>
<proteinExistence type="predicted"/>
<dbReference type="AlphaFoldDB" id="A0A4U1CCU7"/>
<evidence type="ECO:0000313" key="4">
    <source>
        <dbReference type="Proteomes" id="UP000307244"/>
    </source>
</evidence>
<name>A0A4U1CCU7_9SPHI</name>
<accession>A0A4U1CCU7</accession>
<dbReference type="InterPro" id="IPR011010">
    <property type="entry name" value="DNA_brk_join_enz"/>
</dbReference>
<dbReference type="OrthoDB" id="9778962at2"/>
<dbReference type="Pfam" id="PF21338">
    <property type="entry name" value="Top1B_N_bact"/>
    <property type="match status" value="1"/>
</dbReference>
<dbReference type="SUPFAM" id="SSF56349">
    <property type="entry name" value="DNA breaking-rejoining enzymes"/>
    <property type="match status" value="1"/>
</dbReference>
<dbReference type="GO" id="GO:0003917">
    <property type="term" value="F:DNA topoisomerase type I (single strand cut, ATP-independent) activity"/>
    <property type="evidence" value="ECO:0007669"/>
    <property type="project" value="InterPro"/>
</dbReference>
<dbReference type="GO" id="GO:0006265">
    <property type="term" value="P:DNA topological change"/>
    <property type="evidence" value="ECO:0007669"/>
    <property type="project" value="InterPro"/>
</dbReference>
<feature type="domain" description="DNA topoisomerase I catalytic core eukaryotic-type" evidence="1">
    <location>
        <begin position="95"/>
        <end position="297"/>
    </location>
</feature>
<dbReference type="Proteomes" id="UP000307244">
    <property type="component" value="Unassembled WGS sequence"/>
</dbReference>
<feature type="domain" description="DNA topoisomerase IB N-terminal" evidence="2">
    <location>
        <begin position="31"/>
        <end position="79"/>
    </location>
</feature>
<reference evidence="3 4" key="1">
    <citation type="submission" date="2019-04" db="EMBL/GenBank/DDBJ databases">
        <title>Pedobacter sp. RP-3-15 sp. nov., isolated from Arctic soil.</title>
        <authorList>
            <person name="Dahal R.H."/>
            <person name="Kim D.-U."/>
        </authorList>
    </citation>
    <scope>NUCLEOTIDE SEQUENCE [LARGE SCALE GENOMIC DNA]</scope>
    <source>
        <strain evidence="3 4">RP-3-15</strain>
    </source>
</reference>
<dbReference type="Gene3D" id="3.30.66.10">
    <property type="entry name" value="DNA topoisomerase I domain"/>
    <property type="match status" value="1"/>
</dbReference>
<dbReference type="RefSeq" id="WP_136837520.1">
    <property type="nucleotide sequence ID" value="NZ_SWBQ01000006.1"/>
</dbReference>
<dbReference type="InterPro" id="IPR013500">
    <property type="entry name" value="TopoI_cat_euk"/>
</dbReference>